<evidence type="ECO:0000313" key="3">
    <source>
        <dbReference type="Proteomes" id="UP000189681"/>
    </source>
</evidence>
<gene>
    <name evidence="2" type="ORF">AYP45_07260</name>
</gene>
<dbReference type="InterPro" id="IPR050194">
    <property type="entry name" value="Glycosyltransferase_grp1"/>
</dbReference>
<keyword evidence="2" id="KW-0808">Transferase</keyword>
<reference evidence="2 3" key="1">
    <citation type="journal article" date="2017" name="Water Res.">
        <title>Discovery and metagenomic analysis of an anammox bacterial enrichment related to Candidatus "Brocadia caroliniensis" in a full-scale glycerol-fed nitritation-denitritation separate centrate treatment process.</title>
        <authorList>
            <person name="Park H."/>
            <person name="Brotto A.C."/>
            <person name="van Loosdrecht M.C."/>
            <person name="Chandran K."/>
        </authorList>
    </citation>
    <scope>NUCLEOTIDE SEQUENCE [LARGE SCALE GENOMIC DNA]</scope>
    <source>
        <strain evidence="2">26THWARD</strain>
    </source>
</reference>
<feature type="domain" description="Glycosyl transferase family 1" evidence="1">
    <location>
        <begin position="185"/>
        <end position="293"/>
    </location>
</feature>
<evidence type="ECO:0000313" key="2">
    <source>
        <dbReference type="EMBL" id="OOP56829.1"/>
    </source>
</evidence>
<name>A0A1V4AUM7_9BACT</name>
<comment type="caution">
    <text evidence="2">The sequence shown here is derived from an EMBL/GenBank/DDBJ whole genome shotgun (WGS) entry which is preliminary data.</text>
</comment>
<proteinExistence type="predicted"/>
<dbReference type="InterPro" id="IPR001296">
    <property type="entry name" value="Glyco_trans_1"/>
</dbReference>
<dbReference type="SUPFAM" id="SSF53756">
    <property type="entry name" value="UDP-Glycosyltransferase/glycogen phosphorylase"/>
    <property type="match status" value="1"/>
</dbReference>
<organism evidence="2 3">
    <name type="scientific">Candidatus Brocadia carolinensis</name>
    <dbReference type="NCBI Taxonomy" id="1004156"/>
    <lineage>
        <taxon>Bacteria</taxon>
        <taxon>Pseudomonadati</taxon>
        <taxon>Planctomycetota</taxon>
        <taxon>Candidatus Brocadiia</taxon>
        <taxon>Candidatus Brocadiales</taxon>
        <taxon>Candidatus Brocadiaceae</taxon>
        <taxon>Candidatus Brocadia</taxon>
    </lineage>
</organism>
<dbReference type="STRING" id="1004156.AYP45_07260"/>
<dbReference type="GO" id="GO:0016757">
    <property type="term" value="F:glycosyltransferase activity"/>
    <property type="evidence" value="ECO:0007669"/>
    <property type="project" value="InterPro"/>
</dbReference>
<dbReference type="Proteomes" id="UP000189681">
    <property type="component" value="Unassembled WGS sequence"/>
</dbReference>
<dbReference type="PANTHER" id="PTHR45947">
    <property type="entry name" value="SULFOQUINOVOSYL TRANSFERASE SQD2"/>
    <property type="match status" value="1"/>
</dbReference>
<dbReference type="EMBL" id="AYTS01000061">
    <property type="protein sequence ID" value="OOP56829.1"/>
    <property type="molecule type" value="Genomic_DNA"/>
</dbReference>
<dbReference type="PANTHER" id="PTHR45947:SF3">
    <property type="entry name" value="SULFOQUINOVOSYL TRANSFERASE SQD2"/>
    <property type="match status" value="1"/>
</dbReference>
<evidence type="ECO:0000259" key="1">
    <source>
        <dbReference type="Pfam" id="PF00534"/>
    </source>
</evidence>
<accession>A0A1V4AUM7</accession>
<dbReference type="Gene3D" id="3.40.50.2000">
    <property type="entry name" value="Glycogen Phosphorylase B"/>
    <property type="match status" value="1"/>
</dbReference>
<dbReference type="AlphaFoldDB" id="A0A1V4AUM7"/>
<dbReference type="Pfam" id="PF00534">
    <property type="entry name" value="Glycos_transf_1"/>
    <property type="match status" value="1"/>
</dbReference>
<protein>
    <submittedName>
        <fullName evidence="2">Glycosyl transferase</fullName>
    </submittedName>
</protein>
<sequence length="371" mass="42354">MRGGEKVLEVFCELFPDADIFTLIHLQGSVSKIIEDRNIQTSFLQRVPLAKKHYRSFLMLFPLAIEGFHMSAYDLVLSSSHCVAKGVLTSSTAVHICYCHTPMRYIWDQYHTYFGTGKKGLISRGLLSFVAHYLRLWDVASSARVDYFISNSHHVANRIKKYYKRSADVIHPPVDCSLYTPPESYKEGGYYLLVSAFAPYKRIDIAIDAFERMGLPLILIGEGQEERLLRKMTKKHVQCVGWQSSESLREYYRGCKALIFPGEEDFGIVPLEAQACGKPVIAFAKGGVLETVRGIYASPHDLPATKTLIPPESPTGVFFTKQTPESLMEAVWFFEQQINLFDPVMIRKHAEGFDRLIFKEKFKQYIEKHLC</sequence>